<organism evidence="1 2">
    <name type="scientific">Oryzias melastigma</name>
    <name type="common">Marine medaka</name>
    <dbReference type="NCBI Taxonomy" id="30732"/>
    <lineage>
        <taxon>Eukaryota</taxon>
        <taxon>Metazoa</taxon>
        <taxon>Chordata</taxon>
        <taxon>Craniata</taxon>
        <taxon>Vertebrata</taxon>
        <taxon>Euteleostomi</taxon>
        <taxon>Actinopterygii</taxon>
        <taxon>Neopterygii</taxon>
        <taxon>Teleostei</taxon>
        <taxon>Neoteleostei</taxon>
        <taxon>Acanthomorphata</taxon>
        <taxon>Ovalentaria</taxon>
        <taxon>Atherinomorphae</taxon>
        <taxon>Beloniformes</taxon>
        <taxon>Adrianichthyidae</taxon>
        <taxon>Oryziinae</taxon>
        <taxon>Oryzias</taxon>
    </lineage>
</organism>
<name>A0A834CN04_ORYME</name>
<evidence type="ECO:0000313" key="1">
    <source>
        <dbReference type="EMBL" id="KAF6732282.1"/>
    </source>
</evidence>
<reference evidence="1" key="1">
    <citation type="journal article" name="BMC Genomics">
        <title>Long-read sequencing and de novo genome assembly of marine medaka (Oryzias melastigma).</title>
        <authorList>
            <person name="Liang P."/>
            <person name="Saqib H.S.A."/>
            <person name="Ni X."/>
            <person name="Shen Y."/>
        </authorList>
    </citation>
    <scope>NUCLEOTIDE SEQUENCE</scope>
    <source>
        <strain evidence="1">Bigg-433</strain>
    </source>
</reference>
<gene>
    <name evidence="1" type="ORF">FQA47_005326</name>
</gene>
<comment type="caution">
    <text evidence="1">The sequence shown here is derived from an EMBL/GenBank/DDBJ whole genome shotgun (WGS) entry which is preliminary data.</text>
</comment>
<proteinExistence type="predicted"/>
<protein>
    <submittedName>
        <fullName evidence="1">Uncharacterized protein</fullName>
    </submittedName>
</protein>
<dbReference type="AlphaFoldDB" id="A0A834CN04"/>
<dbReference type="EMBL" id="WKFB01000195">
    <property type="protein sequence ID" value="KAF6732282.1"/>
    <property type="molecule type" value="Genomic_DNA"/>
</dbReference>
<dbReference type="Proteomes" id="UP000646548">
    <property type="component" value="Unassembled WGS sequence"/>
</dbReference>
<accession>A0A834CN04</accession>
<evidence type="ECO:0000313" key="2">
    <source>
        <dbReference type="Proteomes" id="UP000646548"/>
    </source>
</evidence>
<sequence length="91" mass="10250">MRLQHCPGGMLELLSNPAHRFNHRHKLCLSESQERAVIGRPGSLGTPSPYSSYLMDQVFLQDSTQLRRLRSSSAFRGEAAVPPNQKESCWP</sequence>